<sequence length="125" mass="13925">MWEIPSRAAPPGFLEGVMAEVKSREMSDYSGPVEKTLYKPLPRSPGTKPTFRKGRWETLRDLTLAAAVSLAVFWYGGAWFSNENIVSAGSKLDLAFKSYVQYSGGTLNRVYSNVEDLNGTLLKER</sequence>
<dbReference type="EMBL" id="BFAV01000016">
    <property type="protein sequence ID" value="GBF31971.1"/>
    <property type="molecule type" value="Genomic_DNA"/>
</dbReference>
<accession>A0A2L2XDS2</accession>
<keyword evidence="2" id="KW-1185">Reference proteome</keyword>
<evidence type="ECO:0000313" key="1">
    <source>
        <dbReference type="EMBL" id="GBF31971.1"/>
    </source>
</evidence>
<name>A0A2L2XDS2_9FIRM</name>
<proteinExistence type="predicted"/>
<dbReference type="AlphaFoldDB" id="A0A2L2XDS2"/>
<comment type="caution">
    <text evidence="1">The sequence shown here is derived from an EMBL/GenBank/DDBJ whole genome shotgun (WGS) entry which is preliminary data.</text>
</comment>
<organism evidence="1 2">
    <name type="scientific">Desulfocucumis palustris</name>
    <dbReference type="NCBI Taxonomy" id="1898651"/>
    <lineage>
        <taxon>Bacteria</taxon>
        <taxon>Bacillati</taxon>
        <taxon>Bacillota</taxon>
        <taxon>Clostridia</taxon>
        <taxon>Eubacteriales</taxon>
        <taxon>Desulfocucumaceae</taxon>
        <taxon>Desulfocucumis</taxon>
    </lineage>
</organism>
<reference evidence="2" key="1">
    <citation type="submission" date="2018-02" db="EMBL/GenBank/DDBJ databases">
        <title>Genome sequence of Desulfocucumis palustris strain NAW-5.</title>
        <authorList>
            <person name="Watanabe M."/>
            <person name="Kojima H."/>
            <person name="Fukui M."/>
        </authorList>
    </citation>
    <scope>NUCLEOTIDE SEQUENCE [LARGE SCALE GENOMIC DNA]</scope>
    <source>
        <strain evidence="2">NAW-5</strain>
    </source>
</reference>
<protein>
    <submittedName>
        <fullName evidence="1">Uncharacterized protein</fullName>
    </submittedName>
</protein>
<evidence type="ECO:0000313" key="2">
    <source>
        <dbReference type="Proteomes" id="UP000239549"/>
    </source>
</evidence>
<dbReference type="Proteomes" id="UP000239549">
    <property type="component" value="Unassembled WGS sequence"/>
</dbReference>
<gene>
    <name evidence="1" type="ORF">DCCM_0161</name>
</gene>